<dbReference type="InterPro" id="IPR011701">
    <property type="entry name" value="MFS"/>
</dbReference>
<proteinExistence type="predicted"/>
<feature type="transmembrane region" description="Helical" evidence="4">
    <location>
        <begin position="61"/>
        <end position="81"/>
    </location>
</feature>
<dbReference type="Proteomes" id="UP000761264">
    <property type="component" value="Unassembled WGS sequence"/>
</dbReference>
<protein>
    <submittedName>
        <fullName evidence="6">MFS transporter</fullName>
    </submittedName>
</protein>
<keyword evidence="1 4" id="KW-0812">Transmembrane</keyword>
<feature type="transmembrane region" description="Helical" evidence="4">
    <location>
        <begin position="379"/>
        <end position="396"/>
    </location>
</feature>
<dbReference type="SUPFAM" id="SSF103473">
    <property type="entry name" value="MFS general substrate transporter"/>
    <property type="match status" value="1"/>
</dbReference>
<feature type="transmembrane region" description="Helical" evidence="4">
    <location>
        <begin position="151"/>
        <end position="173"/>
    </location>
</feature>
<accession>A0A967C2S4</accession>
<dbReference type="PANTHER" id="PTHR23521">
    <property type="entry name" value="TRANSPORTER MFS SUPERFAMILY"/>
    <property type="match status" value="1"/>
</dbReference>
<keyword evidence="7" id="KW-1185">Reference proteome</keyword>
<feature type="transmembrane region" description="Helical" evidence="4">
    <location>
        <begin position="27"/>
        <end position="49"/>
    </location>
</feature>
<evidence type="ECO:0000313" key="6">
    <source>
        <dbReference type="EMBL" id="NIA68588.1"/>
    </source>
</evidence>
<evidence type="ECO:0000256" key="3">
    <source>
        <dbReference type="ARBA" id="ARBA00023136"/>
    </source>
</evidence>
<gene>
    <name evidence="6" type="ORF">HBA54_08290</name>
</gene>
<feature type="domain" description="Major facilitator superfamily (MFS) profile" evidence="5">
    <location>
        <begin position="27"/>
        <end position="402"/>
    </location>
</feature>
<dbReference type="GO" id="GO:0005886">
    <property type="term" value="C:plasma membrane"/>
    <property type="evidence" value="ECO:0007669"/>
    <property type="project" value="TreeGrafter"/>
</dbReference>
<evidence type="ECO:0000313" key="7">
    <source>
        <dbReference type="Proteomes" id="UP000761264"/>
    </source>
</evidence>
<keyword evidence="3 4" id="KW-0472">Membrane</keyword>
<sequence length="402" mass="41487">MESATAVARTQECAIAPTEAAGTQWTAVYLLTAAMGLCGLGLGFSYPLFSLVMERQGADDFTIGLSGAMTGFGLLASNLVLPALLARFGPLRLLAGGIVCASACLALAPYSDAQSHWYLLRFGLGCFMNIAFIVTEVWLNGASAEAQRGRIVGFFTAVMAAGFALGPLLILLLGSEGPLPFLACAGLVLLGALTVLPLGGRDRGGSVNAFDGLSLRAVLGFFRLAPLLAILVLVYSLFDGTALVILPIYFVEGGFTAEQASAALACLLIGMVILQPVIGWLLDRFARRRVMAFCTLVSALCCLALPAALDTTWLLGALLLLLGGLAVGLYTGALTLLGEGYSGESLVAGTTCLAVVYGLGSALGPLAGGGALHRLGPDSVPYLLAALFAATTLFCLRRPRGK</sequence>
<keyword evidence="2 4" id="KW-1133">Transmembrane helix</keyword>
<dbReference type="PANTHER" id="PTHR23521:SF3">
    <property type="entry name" value="MFS TRANSPORTER"/>
    <property type="match status" value="1"/>
</dbReference>
<dbReference type="InterPro" id="IPR020846">
    <property type="entry name" value="MFS_dom"/>
</dbReference>
<feature type="transmembrane region" description="Helical" evidence="4">
    <location>
        <begin position="117"/>
        <end position="139"/>
    </location>
</feature>
<evidence type="ECO:0000259" key="5">
    <source>
        <dbReference type="PROSITE" id="PS50850"/>
    </source>
</evidence>
<feature type="transmembrane region" description="Helical" evidence="4">
    <location>
        <begin position="346"/>
        <end position="367"/>
    </location>
</feature>
<dbReference type="AlphaFoldDB" id="A0A967C2S4"/>
<feature type="transmembrane region" description="Helical" evidence="4">
    <location>
        <begin position="93"/>
        <end position="111"/>
    </location>
</feature>
<evidence type="ECO:0000256" key="4">
    <source>
        <dbReference type="SAM" id="Phobius"/>
    </source>
</evidence>
<feature type="transmembrane region" description="Helical" evidence="4">
    <location>
        <begin position="315"/>
        <end position="337"/>
    </location>
</feature>
<reference evidence="6" key="1">
    <citation type="submission" date="2020-03" db="EMBL/GenBank/DDBJ databases">
        <title>Genome of Pelagibius litoralis DSM 21314T.</title>
        <authorList>
            <person name="Wang G."/>
        </authorList>
    </citation>
    <scope>NUCLEOTIDE SEQUENCE</scope>
    <source>
        <strain evidence="6">DSM 21314</strain>
    </source>
</reference>
<organism evidence="6 7">
    <name type="scientific">Pelagibius litoralis</name>
    <dbReference type="NCBI Taxonomy" id="374515"/>
    <lineage>
        <taxon>Bacteria</taxon>
        <taxon>Pseudomonadati</taxon>
        <taxon>Pseudomonadota</taxon>
        <taxon>Alphaproteobacteria</taxon>
        <taxon>Rhodospirillales</taxon>
        <taxon>Rhodovibrionaceae</taxon>
        <taxon>Pelagibius</taxon>
    </lineage>
</organism>
<feature type="transmembrane region" description="Helical" evidence="4">
    <location>
        <begin position="221"/>
        <end position="250"/>
    </location>
</feature>
<feature type="transmembrane region" description="Helical" evidence="4">
    <location>
        <begin position="290"/>
        <end position="309"/>
    </location>
</feature>
<feature type="transmembrane region" description="Helical" evidence="4">
    <location>
        <begin position="262"/>
        <end position="283"/>
    </location>
</feature>
<feature type="transmembrane region" description="Helical" evidence="4">
    <location>
        <begin position="179"/>
        <end position="200"/>
    </location>
</feature>
<dbReference type="PROSITE" id="PS50850">
    <property type="entry name" value="MFS"/>
    <property type="match status" value="1"/>
</dbReference>
<evidence type="ECO:0000256" key="2">
    <source>
        <dbReference type="ARBA" id="ARBA00022989"/>
    </source>
</evidence>
<dbReference type="InterPro" id="IPR036259">
    <property type="entry name" value="MFS_trans_sf"/>
</dbReference>
<comment type="caution">
    <text evidence="6">The sequence shown here is derived from an EMBL/GenBank/DDBJ whole genome shotgun (WGS) entry which is preliminary data.</text>
</comment>
<evidence type="ECO:0000256" key="1">
    <source>
        <dbReference type="ARBA" id="ARBA00022692"/>
    </source>
</evidence>
<dbReference type="Pfam" id="PF07690">
    <property type="entry name" value="MFS_1"/>
    <property type="match status" value="1"/>
</dbReference>
<dbReference type="GO" id="GO:0022857">
    <property type="term" value="F:transmembrane transporter activity"/>
    <property type="evidence" value="ECO:0007669"/>
    <property type="project" value="InterPro"/>
</dbReference>
<dbReference type="EMBL" id="JAAQPH010000005">
    <property type="protein sequence ID" value="NIA68588.1"/>
    <property type="molecule type" value="Genomic_DNA"/>
</dbReference>
<dbReference type="Gene3D" id="1.20.1250.20">
    <property type="entry name" value="MFS general substrate transporter like domains"/>
    <property type="match status" value="2"/>
</dbReference>
<name>A0A967C2S4_9PROT</name>